<dbReference type="Pfam" id="PF13590">
    <property type="entry name" value="DUF4136"/>
    <property type="match status" value="1"/>
</dbReference>
<dbReference type="Proteomes" id="UP001230496">
    <property type="component" value="Chromosome"/>
</dbReference>
<feature type="domain" description="DUF4136" evidence="1">
    <location>
        <begin position="21"/>
        <end position="167"/>
    </location>
</feature>
<keyword evidence="3" id="KW-1185">Reference proteome</keyword>
<accession>A0AA51RDU0</accession>
<proteinExistence type="predicted"/>
<reference evidence="2 3" key="1">
    <citation type="submission" date="2023-08" db="EMBL/GenBank/DDBJ databases">
        <title>Comparative genomics and taxonomic characterization of three novel marine species of genus Marivirga.</title>
        <authorList>
            <person name="Muhammad N."/>
            <person name="Kim S.-G."/>
        </authorList>
    </citation>
    <scope>NUCLEOTIDE SEQUENCE [LARGE SCALE GENOMIC DNA]</scope>
    <source>
        <strain evidence="2 3">BDSF4-3</strain>
    </source>
</reference>
<dbReference type="AlphaFoldDB" id="A0AA51RDU0"/>
<protein>
    <submittedName>
        <fullName evidence="2">DUF4136 domain-containing protein</fullName>
    </submittedName>
</protein>
<name>A0AA51RDU0_9BACT</name>
<dbReference type="RefSeq" id="WP_308347847.1">
    <property type="nucleotide sequence ID" value="NZ_CP129971.1"/>
</dbReference>
<dbReference type="InterPro" id="IPR025411">
    <property type="entry name" value="DUF4136"/>
</dbReference>
<dbReference type="EMBL" id="CP129971">
    <property type="protein sequence ID" value="WMN11084.1"/>
    <property type="molecule type" value="Genomic_DNA"/>
</dbReference>
<gene>
    <name evidence="2" type="ORF">QYS49_37150</name>
</gene>
<dbReference type="Gene3D" id="3.30.160.670">
    <property type="match status" value="1"/>
</dbReference>
<evidence type="ECO:0000313" key="2">
    <source>
        <dbReference type="EMBL" id="WMN11084.1"/>
    </source>
</evidence>
<dbReference type="KEGG" id="msaa:QYS49_37150"/>
<evidence type="ECO:0000259" key="1">
    <source>
        <dbReference type="Pfam" id="PF13590"/>
    </source>
</evidence>
<sequence length="175" mass="19625">MNLNAQNIKTEIMDGLVDKNYESFSILNSDKKVEPNTKESMIISSDYMTSIITYTEPTFPTLAVKNEVEDAIRHELIASGYDHKKSGSNMLVIYSILSKNGEIKGDFADENESDIEEYDVSKGTLIISIIDRESGETVWSGFNDGALSKVTSLEENKIVRSVSEILNRLRLETMN</sequence>
<evidence type="ECO:0000313" key="3">
    <source>
        <dbReference type="Proteomes" id="UP001230496"/>
    </source>
</evidence>
<organism evidence="2 3">
    <name type="scientific">Marivirga salinarum</name>
    <dbReference type="NCBI Taxonomy" id="3059078"/>
    <lineage>
        <taxon>Bacteria</taxon>
        <taxon>Pseudomonadati</taxon>
        <taxon>Bacteroidota</taxon>
        <taxon>Cytophagia</taxon>
        <taxon>Cytophagales</taxon>
        <taxon>Marivirgaceae</taxon>
        <taxon>Marivirga</taxon>
    </lineage>
</organism>